<comment type="caution">
    <text evidence="1">The sequence shown here is derived from an EMBL/GenBank/DDBJ whole genome shotgun (WGS) entry which is preliminary data.</text>
</comment>
<dbReference type="Gene3D" id="3.30.1240.20">
    <property type="match status" value="1"/>
</dbReference>
<evidence type="ECO:0000313" key="1">
    <source>
        <dbReference type="EMBL" id="OGG50565.1"/>
    </source>
</evidence>
<dbReference type="AlphaFoldDB" id="A0A1F6CN54"/>
<protein>
    <recommendedName>
        <fullName evidence="3">Phosphomannomutase</fullName>
    </recommendedName>
</protein>
<dbReference type="Gene3D" id="3.40.50.1000">
    <property type="entry name" value="HAD superfamily/HAD-like"/>
    <property type="match status" value="1"/>
</dbReference>
<organism evidence="1 2">
    <name type="scientific">Candidatus Kaiserbacteria bacterium RIFCSPHIGHO2_01_FULL_54_36</name>
    <dbReference type="NCBI Taxonomy" id="1798482"/>
    <lineage>
        <taxon>Bacteria</taxon>
        <taxon>Candidatus Kaiseribacteriota</taxon>
    </lineage>
</organism>
<dbReference type="GO" id="GO:0005829">
    <property type="term" value="C:cytosol"/>
    <property type="evidence" value="ECO:0007669"/>
    <property type="project" value="TreeGrafter"/>
</dbReference>
<dbReference type="Pfam" id="PF08282">
    <property type="entry name" value="Hydrolase_3"/>
    <property type="match status" value="1"/>
</dbReference>
<proteinExistence type="predicted"/>
<dbReference type="GO" id="GO:0016791">
    <property type="term" value="F:phosphatase activity"/>
    <property type="evidence" value="ECO:0007669"/>
    <property type="project" value="TreeGrafter"/>
</dbReference>
<dbReference type="InterPro" id="IPR043169">
    <property type="entry name" value="PMM_cap"/>
</dbReference>
<sequence length="240" mass="26816">MPKHVFFDLDGTLTRSRTLMPAPHQELFRELCKSKDVVVVTGGQISQIKNQIPPSFDGEYFALSQSGNHAVAKNGNVLWSERFSNEQKEAILKFIRTVHDEVTLPVADENDLVEDRGSQISYSLIGHHEETGKKEVFDPGAKKRLAILDAHKEDVERLHAVGADVRPGGTTTFDFTIAGKHKGFNITRLLAHEGWRKEDCMYIGDALFRGGNDETAIGVIPTHAVKDPYETFDFIKSDLL</sequence>
<evidence type="ECO:0008006" key="3">
    <source>
        <dbReference type="Google" id="ProtNLM"/>
    </source>
</evidence>
<dbReference type="InterPro" id="IPR023214">
    <property type="entry name" value="HAD_sf"/>
</dbReference>
<dbReference type="EMBL" id="MFKV01000011">
    <property type="protein sequence ID" value="OGG50565.1"/>
    <property type="molecule type" value="Genomic_DNA"/>
</dbReference>
<dbReference type="NCBIfam" id="TIGR01484">
    <property type="entry name" value="HAD-SF-IIB"/>
    <property type="match status" value="1"/>
</dbReference>
<reference evidence="1 2" key="1">
    <citation type="journal article" date="2016" name="Nat. Commun.">
        <title>Thousands of microbial genomes shed light on interconnected biogeochemical processes in an aquifer system.</title>
        <authorList>
            <person name="Anantharaman K."/>
            <person name="Brown C.T."/>
            <person name="Hug L.A."/>
            <person name="Sharon I."/>
            <person name="Castelle C.J."/>
            <person name="Probst A.J."/>
            <person name="Thomas B.C."/>
            <person name="Singh A."/>
            <person name="Wilkins M.J."/>
            <person name="Karaoz U."/>
            <person name="Brodie E.L."/>
            <person name="Williams K.H."/>
            <person name="Hubbard S.S."/>
            <person name="Banfield J.F."/>
        </authorList>
    </citation>
    <scope>NUCLEOTIDE SEQUENCE [LARGE SCALE GENOMIC DNA]</scope>
</reference>
<dbReference type="PANTHER" id="PTHR10000:SF8">
    <property type="entry name" value="HAD SUPERFAMILY HYDROLASE-LIKE, TYPE 3"/>
    <property type="match status" value="1"/>
</dbReference>
<evidence type="ECO:0000313" key="2">
    <source>
        <dbReference type="Proteomes" id="UP000178370"/>
    </source>
</evidence>
<gene>
    <name evidence="1" type="ORF">A2763_04345</name>
</gene>
<name>A0A1F6CN54_9BACT</name>
<dbReference type="Proteomes" id="UP000178370">
    <property type="component" value="Unassembled WGS sequence"/>
</dbReference>
<dbReference type="SUPFAM" id="SSF56784">
    <property type="entry name" value="HAD-like"/>
    <property type="match status" value="1"/>
</dbReference>
<dbReference type="PANTHER" id="PTHR10000">
    <property type="entry name" value="PHOSPHOSERINE PHOSPHATASE"/>
    <property type="match status" value="1"/>
</dbReference>
<dbReference type="InterPro" id="IPR006379">
    <property type="entry name" value="HAD-SF_hydro_IIB"/>
</dbReference>
<dbReference type="InterPro" id="IPR036412">
    <property type="entry name" value="HAD-like_sf"/>
</dbReference>
<accession>A0A1F6CN54</accession>
<dbReference type="STRING" id="1798482.A2763_04345"/>
<dbReference type="GO" id="GO:0000287">
    <property type="term" value="F:magnesium ion binding"/>
    <property type="evidence" value="ECO:0007669"/>
    <property type="project" value="TreeGrafter"/>
</dbReference>